<dbReference type="RefSeq" id="WP_322607083.1">
    <property type="nucleotide sequence ID" value="NZ_JARVCO010000002.1"/>
</dbReference>
<evidence type="ECO:0000256" key="5">
    <source>
        <dbReference type="ARBA" id="ARBA00022795"/>
    </source>
</evidence>
<sequence>MSNTIFMDSNVLAFVPASPEEETCSQSDQVDTAELERELRAALEAEYEERLEREVAARLAGERERFDRTLNQCTTNFDRCIGTLRKEIQANVVDLSIRMAEVIVRHELPDRDMLHNLIVKTLEPVSDLQGALVRLSSSDWNLFGEQISNGDHLGVGSTVQFAEDPNLAAGDVIVESRNGIFDARLNERLKLLKETLHERSGRKHP</sequence>
<evidence type="ECO:0000256" key="2">
    <source>
        <dbReference type="ARBA" id="ARBA00006602"/>
    </source>
</evidence>
<comment type="similarity">
    <text evidence="2">Belongs to the FliH family.</text>
</comment>
<proteinExistence type="inferred from homology"/>
<evidence type="ECO:0000256" key="1">
    <source>
        <dbReference type="ARBA" id="ARBA00003041"/>
    </source>
</evidence>
<comment type="function">
    <text evidence="1">Needed for flagellar regrowth and assembly.</text>
</comment>
<dbReference type="PANTHER" id="PTHR34982:SF1">
    <property type="entry name" value="FLAGELLAR ASSEMBLY PROTEIN FLIH"/>
    <property type="match status" value="1"/>
</dbReference>
<evidence type="ECO:0000256" key="3">
    <source>
        <dbReference type="ARBA" id="ARBA00016507"/>
    </source>
</evidence>
<keyword evidence="4" id="KW-0813">Transport</keyword>
<keyword evidence="6" id="KW-0653">Protein transport</keyword>
<keyword evidence="7" id="KW-1006">Bacterial flagellum protein export</keyword>
<protein>
    <recommendedName>
        <fullName evidence="3">Flagellar assembly protein FliH</fullName>
    </recommendedName>
</protein>
<gene>
    <name evidence="9" type="ORF">P9H32_01475</name>
</gene>
<dbReference type="InterPro" id="IPR018035">
    <property type="entry name" value="Flagellar_FliH/T3SS_HrpE"/>
</dbReference>
<evidence type="ECO:0000256" key="4">
    <source>
        <dbReference type="ARBA" id="ARBA00022448"/>
    </source>
</evidence>
<dbReference type="EMBL" id="JARVCO010000002">
    <property type="protein sequence ID" value="MDZ8117282.1"/>
    <property type="molecule type" value="Genomic_DNA"/>
</dbReference>
<keyword evidence="10" id="KW-1185">Reference proteome</keyword>
<feature type="domain" description="Flagellar assembly protein FliH/Type III secretion system HrpE" evidence="8">
    <location>
        <begin position="69"/>
        <end position="190"/>
    </location>
</feature>
<evidence type="ECO:0000259" key="8">
    <source>
        <dbReference type="Pfam" id="PF02108"/>
    </source>
</evidence>
<evidence type="ECO:0000256" key="7">
    <source>
        <dbReference type="ARBA" id="ARBA00023225"/>
    </source>
</evidence>
<keyword evidence="5" id="KW-1005">Bacterial flagellum biogenesis</keyword>
<evidence type="ECO:0000256" key="6">
    <source>
        <dbReference type="ARBA" id="ARBA00022927"/>
    </source>
</evidence>
<dbReference type="PANTHER" id="PTHR34982">
    <property type="entry name" value="YOP PROTEINS TRANSLOCATION PROTEIN L"/>
    <property type="match status" value="1"/>
</dbReference>
<organism evidence="9 10">
    <name type="scientific">Pontiella agarivorans</name>
    <dbReference type="NCBI Taxonomy" id="3038953"/>
    <lineage>
        <taxon>Bacteria</taxon>
        <taxon>Pseudomonadati</taxon>
        <taxon>Kiritimatiellota</taxon>
        <taxon>Kiritimatiellia</taxon>
        <taxon>Kiritimatiellales</taxon>
        <taxon>Pontiellaceae</taxon>
        <taxon>Pontiella</taxon>
    </lineage>
</organism>
<dbReference type="Proteomes" id="UP001290861">
    <property type="component" value="Unassembled WGS sequence"/>
</dbReference>
<accession>A0ABU5MSU8</accession>
<comment type="caution">
    <text evidence="9">The sequence shown here is derived from an EMBL/GenBank/DDBJ whole genome shotgun (WGS) entry which is preliminary data.</text>
</comment>
<evidence type="ECO:0000313" key="9">
    <source>
        <dbReference type="EMBL" id="MDZ8117282.1"/>
    </source>
</evidence>
<dbReference type="InterPro" id="IPR051472">
    <property type="entry name" value="T3SS_Stator/FliH"/>
</dbReference>
<evidence type="ECO:0000313" key="10">
    <source>
        <dbReference type="Proteomes" id="UP001290861"/>
    </source>
</evidence>
<reference evidence="9 10" key="1">
    <citation type="journal article" date="2024" name="Appl. Environ. Microbiol.">
        <title>Pontiella agarivorans sp. nov., a novel marine anaerobic bacterium capable of degrading macroalgal polysaccharides and fixing nitrogen.</title>
        <authorList>
            <person name="Liu N."/>
            <person name="Kivenson V."/>
            <person name="Peng X."/>
            <person name="Cui Z."/>
            <person name="Lankiewicz T.S."/>
            <person name="Gosselin K.M."/>
            <person name="English C.J."/>
            <person name="Blair E.M."/>
            <person name="O'Malley M.A."/>
            <person name="Valentine D.L."/>
        </authorList>
    </citation>
    <scope>NUCLEOTIDE SEQUENCE [LARGE SCALE GENOMIC DNA]</scope>
    <source>
        <strain evidence="9 10">NLcol2</strain>
    </source>
</reference>
<name>A0ABU5MSU8_9BACT</name>
<dbReference type="Pfam" id="PF02108">
    <property type="entry name" value="FliH"/>
    <property type="match status" value="1"/>
</dbReference>